<feature type="signal peptide" evidence="1">
    <location>
        <begin position="1"/>
        <end position="22"/>
    </location>
</feature>
<evidence type="ECO:0000256" key="1">
    <source>
        <dbReference type="SAM" id="SignalP"/>
    </source>
</evidence>
<evidence type="ECO:0000313" key="3">
    <source>
        <dbReference type="RefSeq" id="XP_026687968.1"/>
    </source>
</evidence>
<name>A0A3Q0JLF1_DIACI</name>
<protein>
    <submittedName>
        <fullName evidence="3">Uncharacterized protein LOC113472414</fullName>
    </submittedName>
</protein>
<dbReference type="AlphaFoldDB" id="A0A3Q0JLF1"/>
<reference evidence="3" key="1">
    <citation type="submission" date="2025-08" db="UniProtKB">
        <authorList>
            <consortium name="RefSeq"/>
        </authorList>
    </citation>
    <scope>IDENTIFICATION</scope>
</reference>
<gene>
    <name evidence="3" type="primary">LOC113472414</name>
</gene>
<organism evidence="2 3">
    <name type="scientific">Diaphorina citri</name>
    <name type="common">Asian citrus psyllid</name>
    <dbReference type="NCBI Taxonomy" id="121845"/>
    <lineage>
        <taxon>Eukaryota</taxon>
        <taxon>Metazoa</taxon>
        <taxon>Ecdysozoa</taxon>
        <taxon>Arthropoda</taxon>
        <taxon>Hexapoda</taxon>
        <taxon>Insecta</taxon>
        <taxon>Pterygota</taxon>
        <taxon>Neoptera</taxon>
        <taxon>Paraneoptera</taxon>
        <taxon>Hemiptera</taxon>
        <taxon>Sternorrhyncha</taxon>
        <taxon>Psylloidea</taxon>
        <taxon>Psyllidae</taxon>
        <taxon>Diaphorininae</taxon>
        <taxon>Diaphorina</taxon>
    </lineage>
</organism>
<keyword evidence="1" id="KW-0732">Signal</keyword>
<dbReference type="KEGG" id="dci:113472414"/>
<dbReference type="PaxDb" id="121845-A0A3Q0JLF1"/>
<dbReference type="GeneID" id="113472414"/>
<dbReference type="Proteomes" id="UP000079169">
    <property type="component" value="Unplaced"/>
</dbReference>
<proteinExistence type="predicted"/>
<evidence type="ECO:0000313" key="2">
    <source>
        <dbReference type="Proteomes" id="UP000079169"/>
    </source>
</evidence>
<dbReference type="RefSeq" id="XP_026687968.1">
    <property type="nucleotide sequence ID" value="XM_026832167.1"/>
</dbReference>
<sequence length="120" mass="13786">MMKNCVSVVTLVILSVIVATQAKPLDAHDADIDIGHANSTTKISNLNTSSTTLYWDTTADIPTTLTDWRITYFRNNNRSYIDNDYLTPLSYDSEAEYIKERDKMQMMSDAEPTQYETLYW</sequence>
<keyword evidence="2" id="KW-1185">Reference proteome</keyword>
<accession>A0A3Q0JLF1</accession>
<feature type="chain" id="PRO_5018270074" evidence="1">
    <location>
        <begin position="23"/>
        <end position="120"/>
    </location>
</feature>